<evidence type="ECO:0000313" key="1">
    <source>
        <dbReference type="EMBL" id="GLQ59307.1"/>
    </source>
</evidence>
<reference evidence="2" key="1">
    <citation type="journal article" date="2019" name="Int. J. Syst. Evol. Microbiol.">
        <title>The Global Catalogue of Microorganisms (GCM) 10K type strain sequencing project: providing services to taxonomists for standard genome sequencing and annotation.</title>
        <authorList>
            <consortium name="The Broad Institute Genomics Platform"/>
            <consortium name="The Broad Institute Genome Sequencing Center for Infectious Disease"/>
            <person name="Wu L."/>
            <person name="Ma J."/>
        </authorList>
    </citation>
    <scope>NUCLEOTIDE SEQUENCE [LARGE SCALE GENOMIC DNA]</scope>
    <source>
        <strain evidence="2">NBRC 3271</strain>
    </source>
</reference>
<name>A0ABQ5WH84_GLUJA</name>
<evidence type="ECO:0000313" key="2">
    <source>
        <dbReference type="Proteomes" id="UP001156613"/>
    </source>
</evidence>
<organism evidence="1 2">
    <name type="scientific">Gluconobacter japonicus</name>
    <dbReference type="NCBI Taxonomy" id="376620"/>
    <lineage>
        <taxon>Bacteria</taxon>
        <taxon>Pseudomonadati</taxon>
        <taxon>Pseudomonadota</taxon>
        <taxon>Alphaproteobacteria</taxon>
        <taxon>Acetobacterales</taxon>
        <taxon>Acetobacteraceae</taxon>
        <taxon>Gluconobacter</taxon>
    </lineage>
</organism>
<evidence type="ECO:0008006" key="3">
    <source>
        <dbReference type="Google" id="ProtNLM"/>
    </source>
</evidence>
<proteinExistence type="predicted"/>
<sequence>MRFSRTRISNLISFRIRSVELTTRQQKIMQTNIEKAQAQSPEDWHWPFHFRSKIGYGQVWR</sequence>
<gene>
    <name evidence="1" type="ORF">GCM10010937_11100</name>
</gene>
<keyword evidence="2" id="KW-1185">Reference proteome</keyword>
<dbReference type="EMBL" id="BSNT01000019">
    <property type="protein sequence ID" value="GLQ59307.1"/>
    <property type="molecule type" value="Genomic_DNA"/>
</dbReference>
<accession>A0ABQ5WH84</accession>
<dbReference type="Proteomes" id="UP001156613">
    <property type="component" value="Unassembled WGS sequence"/>
</dbReference>
<comment type="caution">
    <text evidence="1">The sequence shown here is derived from an EMBL/GenBank/DDBJ whole genome shotgun (WGS) entry which is preliminary data.</text>
</comment>
<protein>
    <recommendedName>
        <fullName evidence="3">Transposase</fullName>
    </recommendedName>
</protein>